<dbReference type="PANTHER" id="PTHR31118:SF12">
    <property type="entry name" value="CYCLASE-LIKE PROTEIN 2"/>
    <property type="match status" value="1"/>
</dbReference>
<dbReference type="PANTHER" id="PTHR31118">
    <property type="entry name" value="CYCLASE-LIKE PROTEIN 2"/>
    <property type="match status" value="1"/>
</dbReference>
<dbReference type="InterPro" id="IPR037175">
    <property type="entry name" value="KFase_sf"/>
</dbReference>
<sequence>MNFGELKKYRVIDISYTVIPGENPDRPFAIQKALLQDGTFRYDILRAHSHVGTHVEVASHFYEGGRSITEYPLDAFYGPGILFPIREMRVTEKVCEKTIGKEIREGDIVVVRNDTGIKLSKQQLYLEDTSGLPTLTPEAAKWLADKKVKMLVLDFIRLGEDVERIRKFHDILMSKGVVFVEIVDNLDKITKPRFFVMALPYKVQGLDSSFCRAIVIEER</sequence>
<dbReference type="GO" id="GO:0004061">
    <property type="term" value="F:arylformamidase activity"/>
    <property type="evidence" value="ECO:0007669"/>
    <property type="project" value="InterPro"/>
</dbReference>
<evidence type="ECO:0008006" key="3">
    <source>
        <dbReference type="Google" id="ProtNLM"/>
    </source>
</evidence>
<dbReference type="Pfam" id="PF04199">
    <property type="entry name" value="Cyclase"/>
    <property type="match status" value="1"/>
</dbReference>
<dbReference type="AlphaFoldDB" id="A0A497E7T7"/>
<name>A0A497E7T7_UNCAE</name>
<reference evidence="1 2" key="1">
    <citation type="submission" date="2018-06" db="EMBL/GenBank/DDBJ databases">
        <title>Extensive metabolic versatility and redundancy in microbially diverse, dynamic hydrothermal sediments.</title>
        <authorList>
            <person name="Dombrowski N."/>
            <person name="Teske A."/>
            <person name="Baker B.J."/>
        </authorList>
    </citation>
    <scope>NUCLEOTIDE SEQUENCE [LARGE SCALE GENOMIC DNA]</scope>
    <source>
        <strain evidence="1">B47_G16</strain>
    </source>
</reference>
<accession>A0A497E7T7</accession>
<dbReference type="GO" id="GO:0019441">
    <property type="term" value="P:L-tryptophan catabolic process to kynurenine"/>
    <property type="evidence" value="ECO:0007669"/>
    <property type="project" value="InterPro"/>
</dbReference>
<proteinExistence type="predicted"/>
<dbReference type="Proteomes" id="UP000279422">
    <property type="component" value="Unassembled WGS sequence"/>
</dbReference>
<dbReference type="Gene3D" id="3.50.30.50">
    <property type="entry name" value="Putative cyclase"/>
    <property type="match status" value="1"/>
</dbReference>
<dbReference type="SUPFAM" id="SSF102198">
    <property type="entry name" value="Putative cyclase"/>
    <property type="match status" value="1"/>
</dbReference>
<evidence type="ECO:0000313" key="2">
    <source>
        <dbReference type="Proteomes" id="UP000279422"/>
    </source>
</evidence>
<dbReference type="InterPro" id="IPR007325">
    <property type="entry name" value="KFase/CYL"/>
</dbReference>
<protein>
    <recommendedName>
        <fullName evidence="3">Cyclase family protein</fullName>
    </recommendedName>
</protein>
<organism evidence="1 2">
    <name type="scientific">Aerophobetes bacterium</name>
    <dbReference type="NCBI Taxonomy" id="2030807"/>
    <lineage>
        <taxon>Bacteria</taxon>
        <taxon>Candidatus Aerophobota</taxon>
    </lineage>
</organism>
<evidence type="ECO:0000313" key="1">
    <source>
        <dbReference type="EMBL" id="RLE10221.1"/>
    </source>
</evidence>
<comment type="caution">
    <text evidence="1">The sequence shown here is derived from an EMBL/GenBank/DDBJ whole genome shotgun (WGS) entry which is preliminary data.</text>
</comment>
<gene>
    <name evidence="1" type="ORF">DRJ00_02165</name>
</gene>
<dbReference type="EMBL" id="QMPZ01000014">
    <property type="protein sequence ID" value="RLE10221.1"/>
    <property type="molecule type" value="Genomic_DNA"/>
</dbReference>